<dbReference type="Gene3D" id="2.170.270.10">
    <property type="entry name" value="SET domain"/>
    <property type="match status" value="1"/>
</dbReference>
<evidence type="ECO:0000313" key="11">
    <source>
        <dbReference type="EMBL" id="KAJ3507362.1"/>
    </source>
</evidence>
<evidence type="ECO:0000256" key="7">
    <source>
        <dbReference type="ARBA" id="ARBA00022833"/>
    </source>
</evidence>
<name>A0A9W8JZC1_9AGAR</name>
<feature type="region of interest" description="Disordered" evidence="8">
    <location>
        <begin position="181"/>
        <end position="351"/>
    </location>
</feature>
<comment type="caution">
    <text evidence="11">The sequence shown here is derived from an EMBL/GenBank/DDBJ whole genome shotgun (WGS) entry which is preliminary data.</text>
</comment>
<evidence type="ECO:0000259" key="10">
    <source>
        <dbReference type="PROSITE" id="PS50867"/>
    </source>
</evidence>
<sequence length="758" mass="85264">MYEYTNEKTDDDVSDTSILSRSPSVFEEKEEGQERWRASEPPAESFSDAEGANENGEWRFDIIGEEVDHANEILLEVRWDDWKREDGTKTTWNELASLEEGSKRWSKEQRGRRMKLASESLEIPVVTTLDIHNTETYLRSHAYDEKLWRFENEHSPSPVEQLEKLMSERGYRRQGSRYVLSQVEGSQGSSSSSYPIRTNQRASTRQQTEASIASSARSSSKFSVRSSSTLSAIPPMSSSSFATTPARSDAPAPSPKPPPLLRFVPFQPPANLPPAVPPPPAPPPAQAVVTMSEKAKGKLPDRSSNNEGVNKLPLATIHEPAKRQKERPMRPSERESSDELRAIPRQPTPRPLKPYILLYRYDQLIKRRIKSEQQSDDERAEQLLAGPPPKKKKFIHRSPFKSARQILYSESEDELQSSPTRPSPALPIPASTPSKSFPQQPKVSGSPLSATARRLKLQTKWTNIAAREGAAAIYFTNIVDDEAVPFLEPSFCYLESGYKFAAGVEKPPEEFMSSCSCASCHDWIQCECQKLLDDPQAVGSAYTTEGLFSLQISRGVEVVECNSLCRCSPQTCRNRVSQRPRDIPVEIFKTIKRGWGARPLKDVKRGQVLGIYTGLVMRREDARAVNDSSYCFDLDGDEVDGAAPIHDLYTVDSRVHGNWTRFINHSCAPNIEVYLVVHDVPPGTGLPFLAFAATEDIPAKTEFTFDYDPKTARRLALADIEAQMEVSMGKKKEGTEEEICHCGKHTYHDKRRRKYKHT</sequence>
<keyword evidence="4" id="KW-0808">Transferase</keyword>
<dbReference type="GO" id="GO:0005694">
    <property type="term" value="C:chromosome"/>
    <property type="evidence" value="ECO:0007669"/>
    <property type="project" value="UniProtKB-SubCell"/>
</dbReference>
<dbReference type="AlphaFoldDB" id="A0A9W8JZC1"/>
<feature type="compositionally biased region" description="Pro residues" evidence="8">
    <location>
        <begin position="252"/>
        <end position="285"/>
    </location>
</feature>
<dbReference type="Pfam" id="PF00856">
    <property type="entry name" value="SET"/>
    <property type="match status" value="1"/>
</dbReference>
<dbReference type="PANTHER" id="PTHR46223:SF3">
    <property type="entry name" value="HISTONE-LYSINE N-METHYLTRANSFERASE SET-23"/>
    <property type="match status" value="1"/>
</dbReference>
<dbReference type="Pfam" id="PF05033">
    <property type="entry name" value="Pre-SET"/>
    <property type="match status" value="1"/>
</dbReference>
<dbReference type="SUPFAM" id="SSF82199">
    <property type="entry name" value="SET domain"/>
    <property type="match status" value="1"/>
</dbReference>
<keyword evidence="2" id="KW-0158">Chromosome</keyword>
<dbReference type="GO" id="GO:0032259">
    <property type="term" value="P:methylation"/>
    <property type="evidence" value="ECO:0007669"/>
    <property type="project" value="UniProtKB-KW"/>
</dbReference>
<dbReference type="InterPro" id="IPR007728">
    <property type="entry name" value="Pre-SET_dom"/>
</dbReference>
<feature type="domain" description="SET" evidence="9">
    <location>
        <begin position="583"/>
        <end position="708"/>
    </location>
</feature>
<dbReference type="PANTHER" id="PTHR46223">
    <property type="entry name" value="HISTONE-LYSINE N-METHYLTRANSFERASE SUV39H"/>
    <property type="match status" value="1"/>
</dbReference>
<dbReference type="InterPro" id="IPR046341">
    <property type="entry name" value="SET_dom_sf"/>
</dbReference>
<evidence type="ECO:0000256" key="8">
    <source>
        <dbReference type="SAM" id="MobiDB-lite"/>
    </source>
</evidence>
<dbReference type="InterPro" id="IPR001214">
    <property type="entry name" value="SET_dom"/>
</dbReference>
<evidence type="ECO:0000256" key="3">
    <source>
        <dbReference type="ARBA" id="ARBA00022603"/>
    </source>
</evidence>
<feature type="compositionally biased region" description="Basic and acidic residues" evidence="8">
    <location>
        <begin position="370"/>
        <end position="381"/>
    </location>
</feature>
<keyword evidence="6" id="KW-0479">Metal-binding</keyword>
<dbReference type="Proteomes" id="UP001148786">
    <property type="component" value="Unassembled WGS sequence"/>
</dbReference>
<evidence type="ECO:0000256" key="2">
    <source>
        <dbReference type="ARBA" id="ARBA00022454"/>
    </source>
</evidence>
<evidence type="ECO:0000256" key="6">
    <source>
        <dbReference type="ARBA" id="ARBA00022723"/>
    </source>
</evidence>
<evidence type="ECO:0000256" key="1">
    <source>
        <dbReference type="ARBA" id="ARBA00004286"/>
    </source>
</evidence>
<protein>
    <recommendedName>
        <fullName evidence="13">SET domain-containing protein</fullName>
    </recommendedName>
</protein>
<reference evidence="11" key="1">
    <citation type="submission" date="2022-07" db="EMBL/GenBank/DDBJ databases">
        <title>Genome Sequence of Agrocybe chaxingu.</title>
        <authorList>
            <person name="Buettner E."/>
        </authorList>
    </citation>
    <scope>NUCLEOTIDE SEQUENCE</scope>
    <source>
        <strain evidence="11">MP-N11</strain>
    </source>
</reference>
<proteinExistence type="predicted"/>
<feature type="compositionally biased region" description="Polar residues" evidence="8">
    <location>
        <begin position="194"/>
        <end position="209"/>
    </location>
</feature>
<feature type="region of interest" description="Disordered" evidence="8">
    <location>
        <begin position="1"/>
        <end position="54"/>
    </location>
</feature>
<dbReference type="SMART" id="SM00317">
    <property type="entry name" value="SET"/>
    <property type="match status" value="1"/>
</dbReference>
<feature type="compositionally biased region" description="Basic and acidic residues" evidence="8">
    <location>
        <begin position="319"/>
        <end position="342"/>
    </location>
</feature>
<evidence type="ECO:0000256" key="5">
    <source>
        <dbReference type="ARBA" id="ARBA00022691"/>
    </source>
</evidence>
<keyword evidence="7" id="KW-0862">Zinc</keyword>
<dbReference type="InterPro" id="IPR050973">
    <property type="entry name" value="H3K9_Histone-Lys_N-MTase"/>
</dbReference>
<dbReference type="GO" id="GO:0005634">
    <property type="term" value="C:nucleus"/>
    <property type="evidence" value="ECO:0007669"/>
    <property type="project" value="InterPro"/>
</dbReference>
<dbReference type="OrthoDB" id="308383at2759"/>
<dbReference type="GO" id="GO:0008270">
    <property type="term" value="F:zinc ion binding"/>
    <property type="evidence" value="ECO:0007669"/>
    <property type="project" value="InterPro"/>
</dbReference>
<accession>A0A9W8JZC1</accession>
<feature type="region of interest" description="Disordered" evidence="8">
    <location>
        <begin position="370"/>
        <end position="396"/>
    </location>
</feature>
<organism evidence="11 12">
    <name type="scientific">Agrocybe chaxingu</name>
    <dbReference type="NCBI Taxonomy" id="84603"/>
    <lineage>
        <taxon>Eukaryota</taxon>
        <taxon>Fungi</taxon>
        <taxon>Dikarya</taxon>
        <taxon>Basidiomycota</taxon>
        <taxon>Agaricomycotina</taxon>
        <taxon>Agaricomycetes</taxon>
        <taxon>Agaricomycetidae</taxon>
        <taxon>Agaricales</taxon>
        <taxon>Agaricineae</taxon>
        <taxon>Strophariaceae</taxon>
        <taxon>Agrocybe</taxon>
    </lineage>
</organism>
<comment type="subcellular location">
    <subcellularLocation>
        <location evidence="1">Chromosome</location>
    </subcellularLocation>
</comment>
<gene>
    <name evidence="11" type="ORF">NLJ89_g6347</name>
</gene>
<evidence type="ECO:0000259" key="9">
    <source>
        <dbReference type="PROSITE" id="PS50280"/>
    </source>
</evidence>
<keyword evidence="5" id="KW-0949">S-adenosyl-L-methionine</keyword>
<feature type="compositionally biased region" description="Low complexity" evidence="8">
    <location>
        <begin position="242"/>
        <end position="251"/>
    </location>
</feature>
<evidence type="ECO:0008006" key="13">
    <source>
        <dbReference type="Google" id="ProtNLM"/>
    </source>
</evidence>
<keyword evidence="3" id="KW-0489">Methyltransferase</keyword>
<feature type="region of interest" description="Disordered" evidence="8">
    <location>
        <begin position="410"/>
        <end position="448"/>
    </location>
</feature>
<dbReference type="PROSITE" id="PS50867">
    <property type="entry name" value="PRE_SET"/>
    <property type="match status" value="1"/>
</dbReference>
<evidence type="ECO:0000256" key="4">
    <source>
        <dbReference type="ARBA" id="ARBA00022679"/>
    </source>
</evidence>
<feature type="compositionally biased region" description="Polar residues" evidence="8">
    <location>
        <begin position="431"/>
        <end position="448"/>
    </location>
</feature>
<dbReference type="PROSITE" id="PS50280">
    <property type="entry name" value="SET"/>
    <property type="match status" value="1"/>
</dbReference>
<feature type="domain" description="Pre-SET" evidence="10">
    <location>
        <begin position="513"/>
        <end position="580"/>
    </location>
</feature>
<feature type="compositionally biased region" description="Low complexity" evidence="8">
    <location>
        <begin position="181"/>
        <end position="193"/>
    </location>
</feature>
<evidence type="ECO:0000313" key="12">
    <source>
        <dbReference type="Proteomes" id="UP001148786"/>
    </source>
</evidence>
<dbReference type="EMBL" id="JANKHO010000667">
    <property type="protein sequence ID" value="KAJ3507362.1"/>
    <property type="molecule type" value="Genomic_DNA"/>
</dbReference>
<dbReference type="GO" id="GO:0042054">
    <property type="term" value="F:histone methyltransferase activity"/>
    <property type="evidence" value="ECO:0007669"/>
    <property type="project" value="InterPro"/>
</dbReference>
<keyword evidence="12" id="KW-1185">Reference proteome</keyword>
<feature type="compositionally biased region" description="Low complexity" evidence="8">
    <location>
        <begin position="210"/>
        <end position="231"/>
    </location>
</feature>